<evidence type="ECO:0000259" key="13">
    <source>
        <dbReference type="PROSITE" id="PS50023"/>
    </source>
</evidence>
<dbReference type="Gene3D" id="2.10.110.10">
    <property type="entry name" value="Cysteine Rich Protein"/>
    <property type="match status" value="2"/>
</dbReference>
<feature type="domain" description="LIM zinc-binding" evidence="13">
    <location>
        <begin position="1265"/>
        <end position="1325"/>
    </location>
</feature>
<evidence type="ECO:0000313" key="15">
    <source>
        <dbReference type="RefSeq" id="XP_029651497.1"/>
    </source>
</evidence>
<dbReference type="GO" id="GO:0098609">
    <property type="term" value="P:cell-cell adhesion"/>
    <property type="evidence" value="ECO:0007669"/>
    <property type="project" value="TreeGrafter"/>
</dbReference>
<dbReference type="PANTHER" id="PTHR24207">
    <property type="entry name" value="ZYX102 PROTEIN"/>
    <property type="match status" value="1"/>
</dbReference>
<feature type="compositionally biased region" description="Basic residues" evidence="12">
    <location>
        <begin position="380"/>
        <end position="392"/>
    </location>
</feature>
<dbReference type="GO" id="GO:0001725">
    <property type="term" value="C:stress fiber"/>
    <property type="evidence" value="ECO:0007669"/>
    <property type="project" value="TreeGrafter"/>
</dbReference>
<keyword evidence="5 11" id="KW-0479">Metal-binding</keyword>
<accession>A0A6P7TQ19</accession>
<evidence type="ECO:0000256" key="10">
    <source>
        <dbReference type="ARBA" id="ARBA00023038"/>
    </source>
</evidence>
<sequence>MFTDSGTRSNPKMVQSSAMMNVINMESLSDWKYSYIFCYQDSASKTLILHAIESKKPQHVATVLHDVLHLVGFPNVVRSESSHVFVSRVLQEMRILWGPCSSGLNSTQQVDMSNYSREEEEEEENEAEDEDNGSMINNVYVLETLKNWMIQHNSSNWSLGVKLVQFQENSINQNANVDFVSSDKLLTELASIYMPFECLKSLKSNDELNQILHRTLTTGLEDLLSQLGVTPKRTVCCRSSTAKPQGKCTNGHVADKKFQFERRGVLRSDLGTPACCNRKPCVTNEVSSVKEISESRLDGSVLGRSIIQDSDTSSRTAAVTNDSPAQDFSPNSIHSTHSDFHTTGIKSQLDRSAASGALEKPSAVIVDVSSNCPDRHLHLHHHHHHHHLHRYSRPSSPRSQQHERFWEALNSDGEYQCDLSRHSDRCTKDLSCKSKCVRDIIRFMELQSCQSSKNKISLTADKKLQNQSLDDSANSSLDGDSGPSQMLSQSISETPVQVTTLPTLNMSNSPVCVADTGDRTPDQDWVSCGQIATHSCLDIGQPSLDNRIDNETPVQTALHVQQISAPTDVWNEDENNCAKNFTEGALNREETALNCAENTSSQTSRNNPTSPSVNIGERCFVYSTKRGSAKAFVSLSRSSSLTEINTPMTCISVPPCSIPEIQNPVDSSTVENSDKFQDSQCLLKVQDIVKKLEISNAKCSDCEDFKKNRKIPERASNIGNIIKQLESFAGPHPKWRTLRIIGQSCEDLNNLGKDCDVSSCASDGSIVSGNTSLSGDDETEEVELPNDLLVEKPDTGLVLSIDDQSSPDHRCLTWKDSNQLIDTTDNYDTDDVGHGDDDDDDDDRCHDYYKVNYSNDVDDDDDHICSDGAPDKVKYVDEKKNIKERHFSSCSTLKLSNSENFIDSLSNNDTDDDDVDDDDIDADDDDAFTYTEELNQRINKVIYRLKSESDMPDYLKDEDFGECCEDSSIGGMSQNTTADEISMSQEAGFHGNGSTDADCADPVTPTNADPPQCFPSKLRTSPSCYNLNSYISTSYFCESSQDGAYVKPNICESFDEVSNSVPSDGDHVSLNHIHNNPNSVNLSTPSNRLEPLIQQRSSTCTTVIHTPSWYVPSYENPKQITNPNDNHSEMPFLTDIEQKIKQALQELESVDFCRHLTFDSLCPTSVLFNEGSGAKPECISFPQCKQCECDGASHCQKCNYALPHQLQDHCYLYCQLCSLFNKRLVATQEQFHYQVYEKRTILRGKSFYAIETKPYCESCYVNTLEKCSVCSKPVIDRLLRATGKPYHPSCFTCVVCGKSLDGVPFTVDATNQIHCIDDFHKKFAPRCCVCQLPIMPDPGKEETVRVVAMDRSFHVHCYCCEDCGMLLSSEAEGRGCYPLDDHILCKICNAKRIQALTTKMTTEL</sequence>
<keyword evidence="14" id="KW-1185">Reference proteome</keyword>
<keyword evidence="6" id="KW-0677">Repeat</keyword>
<dbReference type="RefSeq" id="XP_029651497.1">
    <property type="nucleotide sequence ID" value="XM_029795637.2"/>
</dbReference>
<dbReference type="GO" id="GO:0005737">
    <property type="term" value="C:cytoplasm"/>
    <property type="evidence" value="ECO:0007669"/>
    <property type="project" value="UniProtKB-SubCell"/>
</dbReference>
<protein>
    <submittedName>
        <fullName evidence="15">Uncharacterized protein LOC115224746 isoform X1</fullName>
    </submittedName>
</protein>
<dbReference type="KEGG" id="osn:115224746"/>
<comment type="similarity">
    <text evidence="3">Belongs to the zyxin/ajuba family.</text>
</comment>
<evidence type="ECO:0000256" key="9">
    <source>
        <dbReference type="ARBA" id="ARBA00022949"/>
    </source>
</evidence>
<keyword evidence="10 11" id="KW-0440">LIM domain</keyword>
<evidence type="ECO:0000256" key="12">
    <source>
        <dbReference type="SAM" id="MobiDB-lite"/>
    </source>
</evidence>
<dbReference type="CDD" id="cd09437">
    <property type="entry name" value="LIM3_LPP"/>
    <property type="match status" value="1"/>
</dbReference>
<evidence type="ECO:0000256" key="5">
    <source>
        <dbReference type="ARBA" id="ARBA00022723"/>
    </source>
</evidence>
<feature type="region of interest" description="Disordered" evidence="12">
    <location>
        <begin position="822"/>
        <end position="843"/>
    </location>
</feature>
<feature type="region of interest" description="Disordered" evidence="12">
    <location>
        <begin position="308"/>
        <end position="340"/>
    </location>
</feature>
<feature type="compositionally biased region" description="Acidic residues" evidence="12">
    <location>
        <begin position="825"/>
        <end position="842"/>
    </location>
</feature>
<keyword evidence="8" id="KW-0130">Cell adhesion</keyword>
<feature type="compositionally biased region" description="Acidic residues" evidence="12">
    <location>
        <begin position="118"/>
        <end position="132"/>
    </location>
</feature>
<dbReference type="CDD" id="cd09354">
    <property type="entry name" value="LIM2_LPP"/>
    <property type="match status" value="1"/>
</dbReference>
<dbReference type="SMART" id="SM00132">
    <property type="entry name" value="LIM"/>
    <property type="match status" value="2"/>
</dbReference>
<evidence type="ECO:0000256" key="2">
    <source>
        <dbReference type="ARBA" id="ARBA00004496"/>
    </source>
</evidence>
<dbReference type="GO" id="GO:0005925">
    <property type="term" value="C:focal adhesion"/>
    <property type="evidence" value="ECO:0007669"/>
    <property type="project" value="TreeGrafter"/>
</dbReference>
<feature type="domain" description="LIM zinc-binding" evidence="13">
    <location>
        <begin position="1326"/>
        <end position="1395"/>
    </location>
</feature>
<evidence type="ECO:0000256" key="6">
    <source>
        <dbReference type="ARBA" id="ARBA00022737"/>
    </source>
</evidence>
<dbReference type="SUPFAM" id="SSF57716">
    <property type="entry name" value="Glucocorticoid receptor-like (DNA-binding domain)"/>
    <property type="match status" value="2"/>
</dbReference>
<evidence type="ECO:0000313" key="14">
    <source>
        <dbReference type="Proteomes" id="UP000515154"/>
    </source>
</evidence>
<gene>
    <name evidence="15" type="primary">LOC115224746</name>
</gene>
<keyword evidence="9" id="KW-0965">Cell junction</keyword>
<feature type="region of interest" description="Disordered" evidence="12">
    <location>
        <begin position="467"/>
        <end position="494"/>
    </location>
</feature>
<feature type="region of interest" description="Disordered" evidence="12">
    <location>
        <begin position="107"/>
        <end position="133"/>
    </location>
</feature>
<evidence type="ECO:0000256" key="11">
    <source>
        <dbReference type="PROSITE-ProRule" id="PRU00125"/>
    </source>
</evidence>
<organism evidence="14 15">
    <name type="scientific">Octopus sinensis</name>
    <name type="common">East Asian common octopus</name>
    <dbReference type="NCBI Taxonomy" id="2607531"/>
    <lineage>
        <taxon>Eukaryota</taxon>
        <taxon>Metazoa</taxon>
        <taxon>Spiralia</taxon>
        <taxon>Lophotrochozoa</taxon>
        <taxon>Mollusca</taxon>
        <taxon>Cephalopoda</taxon>
        <taxon>Coleoidea</taxon>
        <taxon>Octopodiformes</taxon>
        <taxon>Octopoda</taxon>
        <taxon>Incirrata</taxon>
        <taxon>Octopodidae</taxon>
        <taxon>Octopus</taxon>
    </lineage>
</organism>
<dbReference type="PROSITE" id="PS00478">
    <property type="entry name" value="LIM_DOMAIN_1"/>
    <property type="match status" value="1"/>
</dbReference>
<dbReference type="GO" id="GO:0046872">
    <property type="term" value="F:metal ion binding"/>
    <property type="evidence" value="ECO:0007669"/>
    <property type="project" value="UniProtKB-KW"/>
</dbReference>
<dbReference type="FunFam" id="2.10.110.10:FF:000027">
    <property type="entry name" value="lipoma-preferred partner isoform X1"/>
    <property type="match status" value="1"/>
</dbReference>
<dbReference type="FunFam" id="2.10.110.10:FF:000042">
    <property type="entry name" value="lipoma-preferred partner isoform X1"/>
    <property type="match status" value="1"/>
</dbReference>
<dbReference type="Proteomes" id="UP000515154">
    <property type="component" value="Linkage group LG26"/>
</dbReference>
<dbReference type="PROSITE" id="PS50023">
    <property type="entry name" value="LIM_DOMAIN_2"/>
    <property type="match status" value="2"/>
</dbReference>
<reference evidence="15" key="1">
    <citation type="submission" date="2025-08" db="UniProtKB">
        <authorList>
            <consortium name="RefSeq"/>
        </authorList>
    </citation>
    <scope>IDENTIFICATION</scope>
</reference>
<dbReference type="PANTHER" id="PTHR24207:SF2">
    <property type="entry name" value="ZYX102 PROTEIN"/>
    <property type="match status" value="1"/>
</dbReference>
<keyword evidence="4" id="KW-0963">Cytoplasm</keyword>
<evidence type="ECO:0000256" key="7">
    <source>
        <dbReference type="ARBA" id="ARBA00022833"/>
    </source>
</evidence>
<keyword evidence="7 11" id="KW-0862">Zinc</keyword>
<feature type="region of interest" description="Disordered" evidence="12">
    <location>
        <begin position="380"/>
        <end position="403"/>
    </location>
</feature>
<dbReference type="InterPro" id="IPR001781">
    <property type="entry name" value="Znf_LIM"/>
</dbReference>
<evidence type="ECO:0000256" key="1">
    <source>
        <dbReference type="ARBA" id="ARBA00004282"/>
    </source>
</evidence>
<feature type="compositionally biased region" description="Polar residues" evidence="12">
    <location>
        <begin position="308"/>
        <end position="335"/>
    </location>
</feature>
<evidence type="ECO:0000256" key="4">
    <source>
        <dbReference type="ARBA" id="ARBA00022490"/>
    </source>
</evidence>
<name>A0A6P7TQ19_9MOLL</name>
<evidence type="ECO:0000256" key="8">
    <source>
        <dbReference type="ARBA" id="ARBA00022889"/>
    </source>
</evidence>
<dbReference type="Pfam" id="PF00412">
    <property type="entry name" value="LIM"/>
    <property type="match status" value="1"/>
</dbReference>
<proteinExistence type="inferred from homology"/>
<evidence type="ECO:0000256" key="3">
    <source>
        <dbReference type="ARBA" id="ARBA00009611"/>
    </source>
</evidence>
<comment type="subcellular location">
    <subcellularLocation>
        <location evidence="1">Cell junction</location>
    </subcellularLocation>
    <subcellularLocation>
        <location evidence="2">Cytoplasm</location>
    </subcellularLocation>
</comment>